<evidence type="ECO:0000256" key="5">
    <source>
        <dbReference type="ARBA" id="ARBA00023136"/>
    </source>
</evidence>
<reference evidence="8 9" key="1">
    <citation type="submission" date="2020-08" db="EMBL/GenBank/DDBJ databases">
        <title>Genomic Encyclopedia of Type Strains, Phase IV (KMG-IV): sequencing the most valuable type-strain genomes for metagenomic binning, comparative biology and taxonomic classification.</title>
        <authorList>
            <person name="Goeker M."/>
        </authorList>
    </citation>
    <scope>NUCLEOTIDE SEQUENCE [LARGE SCALE GENOMIC DNA]</scope>
    <source>
        <strain evidence="8 9">DSM 22368</strain>
    </source>
</reference>
<evidence type="ECO:0000256" key="2">
    <source>
        <dbReference type="ARBA" id="ARBA00022618"/>
    </source>
</evidence>
<proteinExistence type="inferred from homology"/>
<dbReference type="NCBIfam" id="NF002058">
    <property type="entry name" value="PRK00888.1"/>
    <property type="match status" value="1"/>
</dbReference>
<gene>
    <name evidence="7" type="primary">ftsB</name>
    <name evidence="8" type="ORF">HNR48_001723</name>
</gene>
<evidence type="ECO:0000256" key="7">
    <source>
        <dbReference type="HAMAP-Rule" id="MF_00599"/>
    </source>
</evidence>
<keyword evidence="2 7" id="KW-0132">Cell division</keyword>
<dbReference type="InterPro" id="IPR007060">
    <property type="entry name" value="FtsL/DivIC"/>
</dbReference>
<feature type="topological domain" description="Cytoplasmic" evidence="7">
    <location>
        <begin position="1"/>
        <end position="6"/>
    </location>
</feature>
<dbReference type="FunCoup" id="A0A7X0MVS9">
    <property type="interactions" value="59"/>
</dbReference>
<evidence type="ECO:0000313" key="8">
    <source>
        <dbReference type="EMBL" id="MBB6521445.1"/>
    </source>
</evidence>
<dbReference type="GO" id="GO:0032153">
    <property type="term" value="C:cell division site"/>
    <property type="evidence" value="ECO:0007669"/>
    <property type="project" value="UniProtKB-UniRule"/>
</dbReference>
<keyword evidence="7" id="KW-0175">Coiled coil</keyword>
<feature type="topological domain" description="Periplasmic" evidence="7">
    <location>
        <begin position="25"/>
        <end position="96"/>
    </location>
</feature>
<dbReference type="GO" id="GO:0005886">
    <property type="term" value="C:plasma membrane"/>
    <property type="evidence" value="ECO:0007669"/>
    <property type="project" value="UniProtKB-SubCell"/>
</dbReference>
<keyword evidence="7" id="KW-0997">Cell inner membrane</keyword>
<accession>A0A7X0MVS9</accession>
<evidence type="ECO:0000256" key="1">
    <source>
        <dbReference type="ARBA" id="ARBA00022475"/>
    </source>
</evidence>
<keyword evidence="1 7" id="KW-1003">Cell membrane</keyword>
<comment type="similarity">
    <text evidence="7">Belongs to the FtsB family.</text>
</comment>
<dbReference type="RefSeq" id="WP_371315457.1">
    <property type="nucleotide sequence ID" value="NZ_JAAONY010000001.1"/>
</dbReference>
<evidence type="ECO:0000256" key="6">
    <source>
        <dbReference type="ARBA" id="ARBA00023306"/>
    </source>
</evidence>
<dbReference type="GO" id="GO:0043093">
    <property type="term" value="P:FtsZ-dependent cytokinesis"/>
    <property type="evidence" value="ECO:0007669"/>
    <property type="project" value="UniProtKB-UniRule"/>
</dbReference>
<dbReference type="Pfam" id="PF04977">
    <property type="entry name" value="DivIC"/>
    <property type="match status" value="1"/>
</dbReference>
<comment type="caution">
    <text evidence="8">The sequence shown here is derived from an EMBL/GenBank/DDBJ whole genome shotgun (WGS) entry which is preliminary data.</text>
</comment>
<comment type="subcellular location">
    <subcellularLocation>
        <location evidence="7">Cell inner membrane</location>
        <topology evidence="7">Single-pass type II membrane protein</topology>
    </subcellularLocation>
    <text evidence="7">Localizes to the division septum.</text>
</comment>
<dbReference type="EMBL" id="JACHHT010000001">
    <property type="protein sequence ID" value="MBB6521445.1"/>
    <property type="molecule type" value="Genomic_DNA"/>
</dbReference>
<evidence type="ECO:0000313" key="9">
    <source>
        <dbReference type="Proteomes" id="UP000528457"/>
    </source>
</evidence>
<comment type="subunit">
    <text evidence="7">Part of a complex composed of FtsB, FtsL and FtsQ.</text>
</comment>
<dbReference type="InParanoid" id="A0A7X0MVS9"/>
<keyword evidence="3 7" id="KW-0812">Transmembrane</keyword>
<keyword evidence="5 7" id="KW-0472">Membrane</keyword>
<dbReference type="PANTHER" id="PTHR37485">
    <property type="entry name" value="CELL DIVISION PROTEIN FTSB"/>
    <property type="match status" value="1"/>
</dbReference>
<organism evidence="8 9">
    <name type="scientific">Pseudoteredinibacter isoporae</name>
    <dbReference type="NCBI Taxonomy" id="570281"/>
    <lineage>
        <taxon>Bacteria</taxon>
        <taxon>Pseudomonadati</taxon>
        <taxon>Pseudomonadota</taxon>
        <taxon>Gammaproteobacteria</taxon>
        <taxon>Cellvibrionales</taxon>
        <taxon>Cellvibrionaceae</taxon>
        <taxon>Pseudoteredinibacter</taxon>
    </lineage>
</organism>
<comment type="function">
    <text evidence="7">Essential cell division protein. May link together the upstream cell division proteins, which are predominantly cytoplasmic, with the downstream cell division proteins, which are predominantly periplasmic.</text>
</comment>
<keyword evidence="6 7" id="KW-0131">Cell cycle</keyword>
<dbReference type="GO" id="GO:0030428">
    <property type="term" value="C:cell septum"/>
    <property type="evidence" value="ECO:0007669"/>
    <property type="project" value="TreeGrafter"/>
</dbReference>
<keyword evidence="9" id="KW-1185">Reference proteome</keyword>
<dbReference type="HAMAP" id="MF_00599">
    <property type="entry name" value="FtsB"/>
    <property type="match status" value="1"/>
</dbReference>
<dbReference type="InterPro" id="IPR023081">
    <property type="entry name" value="Cell_div_FtsB"/>
</dbReference>
<feature type="coiled-coil region" evidence="7">
    <location>
        <begin position="32"/>
        <end position="73"/>
    </location>
</feature>
<dbReference type="PANTHER" id="PTHR37485:SF1">
    <property type="entry name" value="CELL DIVISION PROTEIN FTSB"/>
    <property type="match status" value="1"/>
</dbReference>
<sequence>MNAIKWISLLLLLLLLGLQYRLWVGEGSLAHIDRLERELEQQEQTNERLKQRNKLLEIEVEALRKGNEAIEEKARRDMGMIKEGETFYMVVEPKDS</sequence>
<evidence type="ECO:0000256" key="4">
    <source>
        <dbReference type="ARBA" id="ARBA00022989"/>
    </source>
</evidence>
<dbReference type="Proteomes" id="UP000528457">
    <property type="component" value="Unassembled WGS sequence"/>
</dbReference>
<evidence type="ECO:0000256" key="3">
    <source>
        <dbReference type="ARBA" id="ARBA00022692"/>
    </source>
</evidence>
<name>A0A7X0MVS9_9GAMM</name>
<keyword evidence="4 7" id="KW-1133">Transmembrane helix</keyword>
<dbReference type="AlphaFoldDB" id="A0A7X0MVS9"/>
<protein>
    <recommendedName>
        <fullName evidence="7">Cell division protein FtsB</fullName>
    </recommendedName>
</protein>